<keyword evidence="8" id="KW-0902">Two-component regulatory system</keyword>
<dbReference type="HOGENOM" id="CLU_000445_28_1_10"/>
<dbReference type="Pfam" id="PF07494">
    <property type="entry name" value="Reg_prop"/>
    <property type="match status" value="5"/>
</dbReference>
<sequence>MTRILLCLLGINLLVFSLRAQKPAPINFVHIGLNEGLSQSTVVDITQDEQGNMWFATHNGLNKFDGYDFTVYQHNEQDSCSIGNDVIRTCITDRQGRIWAGTNEGLSLYDAGMNRFENFSFTEEGEKLTVNSIVEIDDKLLLCIRKKRLLLFDTKTRQFSEELPSPALSSIVPTTIYRQDEHIYIATMQGLFIYSTQTGKLESFAPEALKGKEIYSILQQSPISLWIGTEGNGLFRINPQTREIKSYTHQPESKNSISSNYIRSLCLDSQNELWIGTLSSLNIYNEENDNFYVYASNPLESGSLSQTSVRDIFMDAQGGMWLGTYFGGLNYYHPFKDRFTNIQFTAKGNSLNCNIIGCIREDGQRNLWIGTNSGGVNFYNPRTRSFRHYTKKEGLGSNDIKAIYIDEKNDLVYIGTHTGGLSILNRKTGHIETINQPKSHNIYTLEPTENGEFWVSGISQLLRFNPKNRTYTQVNTQADGTPFQHNQVTDILRDSKRRLWMIGEKGLAVYTEKDGQLLHCPILPEQSPVTRKIINCVRESKQNGVFWIGTRDGFYRFDEKTQELKQYTTSQGLPNNMVHGIMEDSYGYLWLSTDKGLSRFQPQTEKFRNYTSNDGIQSNQFANNAYCHTREGLMYFGGINGITAFQPEQLPDNPYTPSAVINRLKLFNKTVSPGDGSGILKKSINETKSITLAATQSMFSLEFVVSNYISGNHNTFAYMLEGYDREWYYANNSRIVSYSNLPQGTYRFLVKAANSDGKWNEVPTELEIKVLPVWYKTWWAILLFIALFVATTAFVFYYFWMRKSMQAQIRMELADKKRQQELNEMKLQFFINISHELRTPLTMILAPLQEVLDKVNDRWIHKQLEHVQKNTNRLLHLVNQLMDYRRAELGVFHLKVRYTSIHQVVKKNFLLYDRTALRRNITYSFRSELEGREVLCDPNYIELITNNLISNAFKYTNEGQSITVTLKEENDRLMLQVKDTGQGIPLHKQSRIFERFYKVDSEHIGTGIGLSLVHRLVELHHGEVKLESAEGTGSTFTIYLPCRKEAYKTEEFATEADTENEQPIRSANSVEMFMTDAETGETETAAKETAAKGAAEGFAEEPGKPNRESILIVEDNADIRQYLSRELGKSYRTLEAENGEEALNILKEQEIDLILTDVMMPVMDGLKLCKHIKQNLYTCHIPVIMLSAKTDLKEQIEGLQMGADDYIPKPFSMALVTTKIRNLFRTRHRAIEHYSNSLEIEPEKVALNPLDEELLKKAVEVVEKHLDDVGFSTDEFAREMFMSRSNLHLKMKALTGESTNEFIRKIRFNKACKLLKEGRYTVSEVSTMVGFNTASYFATSFKKYFGCLPSEYGKKGENQQD</sequence>
<dbReference type="Gene3D" id="1.10.10.60">
    <property type="entry name" value="Homeodomain-like"/>
    <property type="match status" value="1"/>
</dbReference>
<evidence type="ECO:0000313" key="18">
    <source>
        <dbReference type="Proteomes" id="UP000003416"/>
    </source>
</evidence>
<dbReference type="InterPro" id="IPR015943">
    <property type="entry name" value="WD40/YVTN_repeat-like_dom_sf"/>
</dbReference>
<dbReference type="InterPro" id="IPR011110">
    <property type="entry name" value="Reg_prop"/>
</dbReference>
<dbReference type="InterPro" id="IPR005467">
    <property type="entry name" value="His_kinase_dom"/>
</dbReference>
<evidence type="ECO:0000259" key="14">
    <source>
        <dbReference type="PROSITE" id="PS01124"/>
    </source>
</evidence>
<keyword evidence="3 11" id="KW-0597">Phosphoprotein</keyword>
<dbReference type="eggNOG" id="COG0745">
    <property type="taxonomic scope" value="Bacteria"/>
</dbReference>
<evidence type="ECO:0000256" key="1">
    <source>
        <dbReference type="ARBA" id="ARBA00000085"/>
    </source>
</evidence>
<evidence type="ECO:0000256" key="9">
    <source>
        <dbReference type="ARBA" id="ARBA00023015"/>
    </source>
</evidence>
<dbReference type="FunFam" id="1.10.10.60:FF:000284">
    <property type="entry name" value="Two-component system sensor histidine kinase/response regulator"/>
    <property type="match status" value="1"/>
</dbReference>
<dbReference type="Gene3D" id="3.40.50.2300">
    <property type="match status" value="1"/>
</dbReference>
<dbReference type="Pfam" id="PF07495">
    <property type="entry name" value="Y_Y_Y"/>
    <property type="match status" value="1"/>
</dbReference>
<dbReference type="FunFam" id="2.60.40.10:FF:000791">
    <property type="entry name" value="Two-component system sensor histidine kinase/response regulator"/>
    <property type="match status" value="1"/>
</dbReference>
<proteinExistence type="predicted"/>
<dbReference type="Gene3D" id="1.10.287.130">
    <property type="match status" value="1"/>
</dbReference>
<evidence type="ECO:0000256" key="2">
    <source>
        <dbReference type="ARBA" id="ARBA00012438"/>
    </source>
</evidence>
<dbReference type="PROSITE" id="PS50110">
    <property type="entry name" value="RESPONSE_REGULATORY"/>
    <property type="match status" value="1"/>
</dbReference>
<evidence type="ECO:0000256" key="4">
    <source>
        <dbReference type="ARBA" id="ARBA00022679"/>
    </source>
</evidence>
<organism evidence="17 18">
    <name type="scientific">Bacteroides fluxus YIT 12057</name>
    <dbReference type="NCBI Taxonomy" id="763034"/>
    <lineage>
        <taxon>Bacteria</taxon>
        <taxon>Pseudomonadati</taxon>
        <taxon>Bacteroidota</taxon>
        <taxon>Bacteroidia</taxon>
        <taxon>Bacteroidales</taxon>
        <taxon>Bacteroidaceae</taxon>
        <taxon>Bacteroides</taxon>
    </lineage>
</organism>
<keyword evidence="18" id="KW-1185">Reference proteome</keyword>
<dbReference type="InterPro" id="IPR011006">
    <property type="entry name" value="CheY-like_superfamily"/>
</dbReference>
<dbReference type="SUPFAM" id="SSF52172">
    <property type="entry name" value="CheY-like"/>
    <property type="match status" value="1"/>
</dbReference>
<dbReference type="Pfam" id="PF02518">
    <property type="entry name" value="HATPase_c"/>
    <property type="match status" value="1"/>
</dbReference>
<evidence type="ECO:0000313" key="17">
    <source>
        <dbReference type="EMBL" id="EGF58525.1"/>
    </source>
</evidence>
<dbReference type="eggNOG" id="COG3292">
    <property type="taxonomic scope" value="Bacteria"/>
</dbReference>
<keyword evidence="9" id="KW-0805">Transcription regulation</keyword>
<accession>F3PQY3</accession>
<dbReference type="Proteomes" id="UP000003416">
    <property type="component" value="Unassembled WGS sequence"/>
</dbReference>
<dbReference type="CDD" id="cd00075">
    <property type="entry name" value="HATPase"/>
    <property type="match status" value="1"/>
</dbReference>
<keyword evidence="4" id="KW-0808">Transferase</keyword>
<dbReference type="GO" id="GO:0000155">
    <property type="term" value="F:phosphorelay sensor kinase activity"/>
    <property type="evidence" value="ECO:0007669"/>
    <property type="project" value="InterPro"/>
</dbReference>
<dbReference type="GO" id="GO:0005524">
    <property type="term" value="F:ATP binding"/>
    <property type="evidence" value="ECO:0007669"/>
    <property type="project" value="UniProtKB-KW"/>
</dbReference>
<evidence type="ECO:0000256" key="5">
    <source>
        <dbReference type="ARBA" id="ARBA00022741"/>
    </source>
</evidence>
<feature type="transmembrane region" description="Helical" evidence="12">
    <location>
        <begin position="778"/>
        <end position="800"/>
    </location>
</feature>
<dbReference type="SUPFAM" id="SSF47384">
    <property type="entry name" value="Homodimeric domain of signal transducing histidine kinase"/>
    <property type="match status" value="1"/>
</dbReference>
<dbReference type="PRINTS" id="PR00344">
    <property type="entry name" value="BCTRLSENSOR"/>
</dbReference>
<dbReference type="GO" id="GO:0003700">
    <property type="term" value="F:DNA-binding transcription factor activity"/>
    <property type="evidence" value="ECO:0007669"/>
    <property type="project" value="InterPro"/>
</dbReference>
<dbReference type="SMART" id="SM00388">
    <property type="entry name" value="HisKA"/>
    <property type="match status" value="1"/>
</dbReference>
<evidence type="ECO:0000256" key="3">
    <source>
        <dbReference type="ARBA" id="ARBA00022553"/>
    </source>
</evidence>
<dbReference type="InterPro" id="IPR003594">
    <property type="entry name" value="HATPase_dom"/>
</dbReference>
<dbReference type="InterPro" id="IPR036097">
    <property type="entry name" value="HisK_dim/P_sf"/>
</dbReference>
<name>F3PQY3_9BACE</name>
<keyword evidence="5" id="KW-0547">Nucleotide-binding</keyword>
<feature type="domain" description="Response regulatory" evidence="16">
    <location>
        <begin position="1109"/>
        <end position="1224"/>
    </location>
</feature>
<evidence type="ECO:0000256" key="10">
    <source>
        <dbReference type="ARBA" id="ARBA00023163"/>
    </source>
</evidence>
<evidence type="ECO:0000256" key="12">
    <source>
        <dbReference type="SAM" id="Phobius"/>
    </source>
</evidence>
<dbReference type="InterPro" id="IPR013783">
    <property type="entry name" value="Ig-like_fold"/>
</dbReference>
<keyword evidence="10" id="KW-0804">Transcription</keyword>
<dbReference type="InterPro" id="IPR004358">
    <property type="entry name" value="Sig_transdc_His_kin-like_C"/>
</dbReference>
<evidence type="ECO:0000256" key="7">
    <source>
        <dbReference type="ARBA" id="ARBA00022840"/>
    </source>
</evidence>
<dbReference type="SUPFAM" id="SSF55874">
    <property type="entry name" value="ATPase domain of HSP90 chaperone/DNA topoisomerase II/histidine kinase"/>
    <property type="match status" value="1"/>
</dbReference>
<dbReference type="CDD" id="cd00082">
    <property type="entry name" value="HisKA"/>
    <property type="match status" value="1"/>
</dbReference>
<evidence type="ECO:0000256" key="8">
    <source>
        <dbReference type="ARBA" id="ARBA00023012"/>
    </source>
</evidence>
<dbReference type="SUPFAM" id="SSF50998">
    <property type="entry name" value="Quinoprotein alcohol dehydrogenase-like"/>
    <property type="match status" value="1"/>
</dbReference>
<dbReference type="SUPFAM" id="SSF46689">
    <property type="entry name" value="Homeodomain-like"/>
    <property type="match status" value="1"/>
</dbReference>
<protein>
    <recommendedName>
        <fullName evidence="2">histidine kinase</fullName>
        <ecNumber evidence="2">2.7.13.3</ecNumber>
    </recommendedName>
</protein>
<dbReference type="EC" id="2.7.13.3" evidence="2"/>
<dbReference type="InterPro" id="IPR001789">
    <property type="entry name" value="Sig_transdc_resp-reg_receiver"/>
</dbReference>
<dbReference type="Pfam" id="PF12833">
    <property type="entry name" value="HTH_18"/>
    <property type="match status" value="1"/>
</dbReference>
<keyword evidence="13" id="KW-0732">Signal</keyword>
<dbReference type="RefSeq" id="WP_009124365.1">
    <property type="nucleotide sequence ID" value="NZ_GL882621.1"/>
</dbReference>
<dbReference type="InterPro" id="IPR003661">
    <property type="entry name" value="HisK_dim/P_dom"/>
</dbReference>
<dbReference type="GO" id="GO:0043565">
    <property type="term" value="F:sequence-specific DNA binding"/>
    <property type="evidence" value="ECO:0007669"/>
    <property type="project" value="InterPro"/>
</dbReference>
<feature type="signal peptide" evidence="13">
    <location>
        <begin position="1"/>
        <end position="20"/>
    </location>
</feature>
<dbReference type="InterPro" id="IPR011123">
    <property type="entry name" value="Y_Y_Y"/>
</dbReference>
<dbReference type="SMART" id="SM00342">
    <property type="entry name" value="HTH_ARAC"/>
    <property type="match status" value="1"/>
</dbReference>
<evidence type="ECO:0000259" key="16">
    <source>
        <dbReference type="PROSITE" id="PS50110"/>
    </source>
</evidence>
<dbReference type="Gene3D" id="2.130.10.10">
    <property type="entry name" value="YVTN repeat-like/Quinoprotein amine dehydrogenase"/>
    <property type="match status" value="2"/>
</dbReference>
<dbReference type="CDD" id="cd17574">
    <property type="entry name" value="REC_OmpR"/>
    <property type="match status" value="1"/>
</dbReference>
<keyword evidence="12" id="KW-0472">Membrane</keyword>
<evidence type="ECO:0000256" key="6">
    <source>
        <dbReference type="ARBA" id="ARBA00022777"/>
    </source>
</evidence>
<keyword evidence="6 17" id="KW-0418">Kinase</keyword>
<dbReference type="Gene3D" id="2.60.40.10">
    <property type="entry name" value="Immunoglobulins"/>
    <property type="match status" value="1"/>
</dbReference>
<dbReference type="PANTHER" id="PTHR43547:SF2">
    <property type="entry name" value="HYBRID SIGNAL TRANSDUCTION HISTIDINE KINASE C"/>
    <property type="match status" value="1"/>
</dbReference>
<feature type="modified residue" description="4-aspartylphosphate" evidence="11">
    <location>
        <position position="1157"/>
    </location>
</feature>
<dbReference type="InterPro" id="IPR009057">
    <property type="entry name" value="Homeodomain-like_sf"/>
</dbReference>
<evidence type="ECO:0000256" key="11">
    <source>
        <dbReference type="PROSITE-ProRule" id="PRU00169"/>
    </source>
</evidence>
<dbReference type="SMART" id="SM00387">
    <property type="entry name" value="HATPase_c"/>
    <property type="match status" value="1"/>
</dbReference>
<feature type="domain" description="Histidine kinase" evidence="15">
    <location>
        <begin position="832"/>
        <end position="1044"/>
    </location>
</feature>
<dbReference type="eggNOG" id="COG2205">
    <property type="taxonomic scope" value="Bacteria"/>
</dbReference>
<keyword evidence="12" id="KW-0812">Transmembrane</keyword>
<reference evidence="17 18" key="1">
    <citation type="submission" date="2011-02" db="EMBL/GenBank/DDBJ databases">
        <authorList>
            <person name="Weinstock G."/>
            <person name="Sodergren E."/>
            <person name="Clifton S."/>
            <person name="Fulton L."/>
            <person name="Fulton B."/>
            <person name="Courtney L."/>
            <person name="Fronick C."/>
            <person name="Harrison M."/>
            <person name="Strong C."/>
            <person name="Farmer C."/>
            <person name="Delahaunty K."/>
            <person name="Markovic C."/>
            <person name="Hall O."/>
            <person name="Minx P."/>
            <person name="Tomlinson C."/>
            <person name="Mitreva M."/>
            <person name="Hou S."/>
            <person name="Chen J."/>
            <person name="Wollam A."/>
            <person name="Pepin K.H."/>
            <person name="Johnson M."/>
            <person name="Bhonagiri V."/>
            <person name="Zhang X."/>
            <person name="Suruliraj S."/>
            <person name="Warren W."/>
            <person name="Chinwalla A."/>
            <person name="Mardis E.R."/>
            <person name="Wilson R.K."/>
        </authorList>
    </citation>
    <scope>NUCLEOTIDE SEQUENCE [LARGE SCALE GENOMIC DNA]</scope>
    <source>
        <strain evidence="17 18">YIT 12057</strain>
    </source>
</reference>
<dbReference type="FunFam" id="3.40.50.2300:FF:000138">
    <property type="entry name" value="Two-component system sensor histidine kinase/response regulator"/>
    <property type="match status" value="1"/>
</dbReference>
<comment type="caution">
    <text evidence="17">The sequence shown here is derived from an EMBL/GenBank/DDBJ whole genome shotgun (WGS) entry which is preliminary data.</text>
</comment>
<keyword evidence="7" id="KW-0067">ATP-binding</keyword>
<dbReference type="SMART" id="SM00448">
    <property type="entry name" value="REC"/>
    <property type="match status" value="1"/>
</dbReference>
<dbReference type="Gene3D" id="3.30.565.10">
    <property type="entry name" value="Histidine kinase-like ATPase, C-terminal domain"/>
    <property type="match status" value="1"/>
</dbReference>
<dbReference type="InterPro" id="IPR018060">
    <property type="entry name" value="HTH_AraC"/>
</dbReference>
<feature type="domain" description="HTH araC/xylS-type" evidence="14">
    <location>
        <begin position="1256"/>
        <end position="1355"/>
    </location>
</feature>
<gene>
    <name evidence="17" type="ORF">HMPREF9446_01132</name>
</gene>
<dbReference type="Pfam" id="PF00072">
    <property type="entry name" value="Response_reg"/>
    <property type="match status" value="1"/>
</dbReference>
<dbReference type="Pfam" id="PF00512">
    <property type="entry name" value="HisKA"/>
    <property type="match status" value="1"/>
</dbReference>
<dbReference type="GeneID" id="86048851"/>
<comment type="catalytic activity">
    <reaction evidence="1">
        <text>ATP + protein L-histidine = ADP + protein N-phospho-L-histidine.</text>
        <dbReference type="EC" id="2.7.13.3"/>
    </reaction>
</comment>
<feature type="chain" id="PRO_5003305796" description="histidine kinase" evidence="13">
    <location>
        <begin position="21"/>
        <end position="1361"/>
    </location>
</feature>
<dbReference type="PANTHER" id="PTHR43547">
    <property type="entry name" value="TWO-COMPONENT HISTIDINE KINASE"/>
    <property type="match status" value="1"/>
</dbReference>
<dbReference type="STRING" id="763034.HMPREF9446_01132"/>
<dbReference type="EMBL" id="AFBN01000021">
    <property type="protein sequence ID" value="EGF58525.1"/>
    <property type="molecule type" value="Genomic_DNA"/>
</dbReference>
<dbReference type="FunFam" id="1.10.287.130:FF:000034">
    <property type="entry name" value="Two-component system sensor histidine kinase/response regulator"/>
    <property type="match status" value="1"/>
</dbReference>
<dbReference type="InterPro" id="IPR036890">
    <property type="entry name" value="HATPase_C_sf"/>
</dbReference>
<dbReference type="InterPro" id="IPR011047">
    <property type="entry name" value="Quinoprotein_ADH-like_sf"/>
</dbReference>
<dbReference type="FunFam" id="3.30.565.10:FF:000037">
    <property type="entry name" value="Hybrid sensor histidine kinase/response regulator"/>
    <property type="match status" value="1"/>
</dbReference>
<evidence type="ECO:0000259" key="15">
    <source>
        <dbReference type="PROSITE" id="PS50109"/>
    </source>
</evidence>
<dbReference type="PROSITE" id="PS50109">
    <property type="entry name" value="HIS_KIN"/>
    <property type="match status" value="1"/>
</dbReference>
<keyword evidence="12" id="KW-1133">Transmembrane helix</keyword>
<dbReference type="PROSITE" id="PS01124">
    <property type="entry name" value="HTH_ARAC_FAMILY_2"/>
    <property type="match status" value="1"/>
</dbReference>
<evidence type="ECO:0000256" key="13">
    <source>
        <dbReference type="SAM" id="SignalP"/>
    </source>
</evidence>